<keyword evidence="5 8" id="KW-0472">Membrane</keyword>
<dbReference type="Proteomes" id="UP001140094">
    <property type="component" value="Unassembled WGS sequence"/>
</dbReference>
<dbReference type="OrthoDB" id="529367at2759"/>
<keyword evidence="6" id="KW-0862">Zinc</keyword>
<sequence>MLLTPPLPSDNVLSKSGTEESKVMPIHTSRRVRSWVSSASYKISILPSRLGIASSMASRRCSWSTTAAGAQNNIIDQCHCHHSDELSETATSEQQQQQPRISSNNDRITIGDTHSGYSAAPWESDCKTSAVVCELEENEGRRGPQLMSVFQIPAYMVEDHIWDSYRPLCFSVGECLRSWLYVHSELGNIVTHLCGLFIFVCLALLTGPVVVPLAAGKRGEGSTQASAADYAVIYAYIATVLFCLAASVAFHTLACHSQHKHFRSLRCDFIGILTLIVGSFVPIGYYGFLHSRRILIGYMTMFVVLGILGILVSVFGHVEDPRHAAWRPVIFMGISGAGLVPIVHAAVLNGYADAVDRMSLWYVVGMCALYIVGTVIYAFKIPERYRPGKHNVFLHSHQIFHVFVVLAAILHYVGIIRALTWAHASAG</sequence>
<dbReference type="PANTHER" id="PTHR20855:SF52">
    <property type="entry name" value="ADIPONECTIN RECEPTOR PROTEIN"/>
    <property type="match status" value="1"/>
</dbReference>
<proteinExistence type="inferred from homology"/>
<evidence type="ECO:0000313" key="10">
    <source>
        <dbReference type="Proteomes" id="UP001140094"/>
    </source>
</evidence>
<feature type="binding site" evidence="6">
    <location>
        <position position="397"/>
    </location>
    <ligand>
        <name>Zn(2+)</name>
        <dbReference type="ChEBI" id="CHEBI:29105"/>
    </ligand>
</feature>
<dbReference type="GO" id="GO:0046872">
    <property type="term" value="F:metal ion binding"/>
    <property type="evidence" value="ECO:0007669"/>
    <property type="project" value="UniProtKB-KW"/>
</dbReference>
<evidence type="ECO:0000256" key="1">
    <source>
        <dbReference type="ARBA" id="ARBA00004141"/>
    </source>
</evidence>
<evidence type="ECO:0000256" key="4">
    <source>
        <dbReference type="ARBA" id="ARBA00022989"/>
    </source>
</evidence>
<evidence type="ECO:0000256" key="6">
    <source>
        <dbReference type="PIRSR" id="PIRSR604254-1"/>
    </source>
</evidence>
<accession>A0A9W8HZC1</accession>
<feature type="transmembrane region" description="Helical" evidence="8">
    <location>
        <begin position="328"/>
        <end position="348"/>
    </location>
</feature>
<comment type="caution">
    <text evidence="9">The sequence shown here is derived from an EMBL/GenBank/DDBJ whole genome shotgun (WGS) entry which is preliminary data.</text>
</comment>
<feature type="transmembrane region" description="Helical" evidence="8">
    <location>
        <begin position="231"/>
        <end position="255"/>
    </location>
</feature>
<dbReference type="EMBL" id="JANBUO010000765">
    <property type="protein sequence ID" value="KAJ2801735.1"/>
    <property type="molecule type" value="Genomic_DNA"/>
</dbReference>
<protein>
    <recommendedName>
        <fullName evidence="11">HlyIII-domain-containing protein</fullName>
    </recommendedName>
</protein>
<feature type="transmembrane region" description="Helical" evidence="8">
    <location>
        <begin position="399"/>
        <end position="419"/>
    </location>
</feature>
<evidence type="ECO:0000256" key="3">
    <source>
        <dbReference type="ARBA" id="ARBA00022692"/>
    </source>
</evidence>
<feature type="region of interest" description="Disordered" evidence="7">
    <location>
        <begin position="86"/>
        <end position="108"/>
    </location>
</feature>
<dbReference type="Pfam" id="PF03006">
    <property type="entry name" value="HlyIII"/>
    <property type="match status" value="1"/>
</dbReference>
<feature type="compositionally biased region" description="Polar residues" evidence="7">
    <location>
        <begin position="88"/>
        <end position="107"/>
    </location>
</feature>
<dbReference type="GO" id="GO:0016020">
    <property type="term" value="C:membrane"/>
    <property type="evidence" value="ECO:0007669"/>
    <property type="project" value="UniProtKB-SubCell"/>
</dbReference>
<comment type="subcellular location">
    <subcellularLocation>
        <location evidence="1">Membrane</location>
        <topology evidence="1">Multi-pass membrane protein</topology>
    </subcellularLocation>
</comment>
<dbReference type="AlphaFoldDB" id="A0A9W8HZC1"/>
<feature type="transmembrane region" description="Helical" evidence="8">
    <location>
        <begin position="267"/>
        <end position="288"/>
    </location>
</feature>
<feature type="transmembrane region" description="Helical" evidence="8">
    <location>
        <begin position="360"/>
        <end position="379"/>
    </location>
</feature>
<keyword evidence="4 8" id="KW-1133">Transmembrane helix</keyword>
<keyword evidence="3 8" id="KW-0812">Transmembrane</keyword>
<evidence type="ECO:0008006" key="11">
    <source>
        <dbReference type="Google" id="ProtNLM"/>
    </source>
</evidence>
<gene>
    <name evidence="9" type="ORF">H4R20_003559</name>
</gene>
<feature type="binding site" evidence="6">
    <location>
        <position position="251"/>
    </location>
    <ligand>
        <name>Zn(2+)</name>
        <dbReference type="ChEBI" id="CHEBI:29105"/>
    </ligand>
</feature>
<comment type="similarity">
    <text evidence="2">Belongs to the ADIPOR family.</text>
</comment>
<dbReference type="PANTHER" id="PTHR20855">
    <property type="entry name" value="ADIPOR/PROGESTIN RECEPTOR-RELATED"/>
    <property type="match status" value="1"/>
</dbReference>
<evidence type="ECO:0000256" key="7">
    <source>
        <dbReference type="SAM" id="MobiDB-lite"/>
    </source>
</evidence>
<evidence type="ECO:0000256" key="8">
    <source>
        <dbReference type="SAM" id="Phobius"/>
    </source>
</evidence>
<dbReference type="InterPro" id="IPR004254">
    <property type="entry name" value="AdipoR/HlyIII-related"/>
</dbReference>
<feature type="region of interest" description="Disordered" evidence="7">
    <location>
        <begin position="1"/>
        <end position="25"/>
    </location>
</feature>
<reference evidence="9" key="1">
    <citation type="submission" date="2022-07" db="EMBL/GenBank/DDBJ databases">
        <title>Phylogenomic reconstructions and comparative analyses of Kickxellomycotina fungi.</title>
        <authorList>
            <person name="Reynolds N.K."/>
            <person name="Stajich J.E."/>
            <person name="Barry K."/>
            <person name="Grigoriev I.V."/>
            <person name="Crous P."/>
            <person name="Smith M.E."/>
        </authorList>
    </citation>
    <scope>NUCLEOTIDE SEQUENCE</scope>
    <source>
        <strain evidence="9">NRRL 1565</strain>
    </source>
</reference>
<name>A0A9W8HZC1_9FUNG</name>
<evidence type="ECO:0000256" key="2">
    <source>
        <dbReference type="ARBA" id="ARBA00007018"/>
    </source>
</evidence>
<feature type="transmembrane region" description="Helical" evidence="8">
    <location>
        <begin position="294"/>
        <end position="316"/>
    </location>
</feature>
<organism evidence="9 10">
    <name type="scientific">Coemansia guatemalensis</name>
    <dbReference type="NCBI Taxonomy" id="2761395"/>
    <lineage>
        <taxon>Eukaryota</taxon>
        <taxon>Fungi</taxon>
        <taxon>Fungi incertae sedis</taxon>
        <taxon>Zoopagomycota</taxon>
        <taxon>Kickxellomycotina</taxon>
        <taxon>Kickxellomycetes</taxon>
        <taxon>Kickxellales</taxon>
        <taxon>Kickxellaceae</taxon>
        <taxon>Coemansia</taxon>
    </lineage>
</organism>
<feature type="transmembrane region" description="Helical" evidence="8">
    <location>
        <begin position="186"/>
        <end position="211"/>
    </location>
</feature>
<evidence type="ECO:0000313" key="9">
    <source>
        <dbReference type="EMBL" id="KAJ2801735.1"/>
    </source>
</evidence>
<feature type="binding site" evidence="6">
    <location>
        <position position="401"/>
    </location>
    <ligand>
        <name>Zn(2+)</name>
        <dbReference type="ChEBI" id="CHEBI:29105"/>
    </ligand>
</feature>
<dbReference type="GO" id="GO:0038023">
    <property type="term" value="F:signaling receptor activity"/>
    <property type="evidence" value="ECO:0007669"/>
    <property type="project" value="TreeGrafter"/>
</dbReference>
<evidence type="ECO:0000256" key="5">
    <source>
        <dbReference type="ARBA" id="ARBA00023136"/>
    </source>
</evidence>
<keyword evidence="6" id="KW-0479">Metal-binding</keyword>
<keyword evidence="10" id="KW-1185">Reference proteome</keyword>